<dbReference type="RefSeq" id="WP_014449548.1">
    <property type="nucleotide sequence ID" value="NC_017094.1"/>
</dbReference>
<name>I0IP61_LEPFC</name>
<dbReference type="KEGG" id="lfc:LFE_1377"/>
<dbReference type="OrthoDB" id="9812327at2"/>
<dbReference type="PANTHER" id="PTHR22916">
    <property type="entry name" value="GLYCOSYLTRANSFERASE"/>
    <property type="match status" value="1"/>
</dbReference>
<dbReference type="InterPro" id="IPR001173">
    <property type="entry name" value="Glyco_trans_2-like"/>
</dbReference>
<protein>
    <submittedName>
        <fullName evidence="2">Putative glycosyl transferase, family 2</fullName>
    </submittedName>
</protein>
<dbReference type="PATRIC" id="fig|1162668.3.peg.1631"/>
<sequence length="349" mass="40662">MADPLVSIVIPAYRSGELIKEAIQSVFNQSYENYELIIVDNNANEETKEVIQEMIAESNKKIRLVYESVQGNSSARNKGILDAKGSYIALLDDDDMMHPWRIESQLSIALLHPEASIIYGGIDVCSYNGEEIHEQNLAPNVEFFVKPIMKSHHRFKEDPPLLILPSVMFFQKEKAIKAGLFDTKFNPCHTEDTDFSFRMWHSGPFFGVRKSVSIYRRATASFFEKKRQGILDWYQTRKNQDLFFQKLVSQYFNKNDSKNIKNFQLSQSQLLRETSHNILRYSDGRAFARRLLLRAIYADKLDLKNWKWFLRTYYSDGRLKNSLNIKSFANGKLKDDVNIEELEKLFLLP</sequence>
<dbReference type="PANTHER" id="PTHR22916:SF3">
    <property type="entry name" value="UDP-GLCNAC:BETAGAL BETA-1,3-N-ACETYLGLUCOSAMINYLTRANSFERASE-LIKE PROTEIN 1"/>
    <property type="match status" value="1"/>
</dbReference>
<dbReference type="CDD" id="cd00761">
    <property type="entry name" value="Glyco_tranf_GTA_type"/>
    <property type="match status" value="1"/>
</dbReference>
<accession>I0IP61</accession>
<reference evidence="2 3" key="1">
    <citation type="journal article" date="2012" name="J. Bacteriol.">
        <title>Complete Genome Sequence of Leptospirillum ferrooxidans Strain C2-3, Isolated from a Fresh Volcanic Ash Deposit on the Island of Miyake, Japan.</title>
        <authorList>
            <person name="Fujimura R."/>
            <person name="Sato Y."/>
            <person name="Nishizawa T."/>
            <person name="Oshima K."/>
            <person name="Kim S.-W."/>
            <person name="Hattori M."/>
            <person name="Kamijo T."/>
            <person name="Ohta H."/>
        </authorList>
    </citation>
    <scope>NUCLEOTIDE SEQUENCE [LARGE SCALE GENOMIC DNA]</scope>
    <source>
        <strain evidence="2 3">C2-3</strain>
    </source>
</reference>
<dbReference type="HOGENOM" id="CLU_025996_0_0_0"/>
<proteinExistence type="predicted"/>
<gene>
    <name evidence="2" type="ordered locus">LFE_1377</name>
</gene>
<feature type="domain" description="Glycosyltransferase 2-like" evidence="1">
    <location>
        <begin position="7"/>
        <end position="176"/>
    </location>
</feature>
<dbReference type="Gene3D" id="3.90.550.10">
    <property type="entry name" value="Spore Coat Polysaccharide Biosynthesis Protein SpsA, Chain A"/>
    <property type="match status" value="1"/>
</dbReference>
<organism evidence="2 3">
    <name type="scientific">Leptospirillum ferrooxidans (strain C2-3)</name>
    <dbReference type="NCBI Taxonomy" id="1162668"/>
    <lineage>
        <taxon>Bacteria</taxon>
        <taxon>Pseudomonadati</taxon>
        <taxon>Nitrospirota</taxon>
        <taxon>Nitrospiria</taxon>
        <taxon>Nitrospirales</taxon>
        <taxon>Nitrospiraceae</taxon>
        <taxon>Leptospirillum</taxon>
    </lineage>
</organism>
<evidence type="ECO:0000259" key="1">
    <source>
        <dbReference type="Pfam" id="PF00535"/>
    </source>
</evidence>
<reference evidence="3" key="2">
    <citation type="submission" date="2012-03" db="EMBL/GenBank/DDBJ databases">
        <title>The complete genome sequence of the pioneer microbe on fresh volcanic deposit, Leptospirillum ferrooxidans strain C2-3.</title>
        <authorList>
            <person name="Fujimura R."/>
            <person name="Sato Y."/>
            <person name="Nishizawa T."/>
            <person name="Nanba K."/>
            <person name="Oshima K."/>
            <person name="Hattori M."/>
            <person name="Kamijo T."/>
            <person name="Ohta H."/>
        </authorList>
    </citation>
    <scope>NUCLEOTIDE SEQUENCE [LARGE SCALE GENOMIC DNA]</scope>
    <source>
        <strain evidence="3">C2-3</strain>
    </source>
</reference>
<dbReference type="Pfam" id="PF00535">
    <property type="entry name" value="Glycos_transf_2"/>
    <property type="match status" value="1"/>
</dbReference>
<dbReference type="EMBL" id="AP012342">
    <property type="protein sequence ID" value="BAM07060.1"/>
    <property type="molecule type" value="Genomic_DNA"/>
</dbReference>
<dbReference type="GO" id="GO:0016758">
    <property type="term" value="F:hexosyltransferase activity"/>
    <property type="evidence" value="ECO:0007669"/>
    <property type="project" value="UniProtKB-ARBA"/>
</dbReference>
<evidence type="ECO:0000313" key="3">
    <source>
        <dbReference type="Proteomes" id="UP000007382"/>
    </source>
</evidence>
<dbReference type="InterPro" id="IPR029044">
    <property type="entry name" value="Nucleotide-diphossugar_trans"/>
</dbReference>
<dbReference type="eggNOG" id="COG1216">
    <property type="taxonomic scope" value="Bacteria"/>
</dbReference>
<dbReference type="AlphaFoldDB" id="I0IP61"/>
<dbReference type="STRING" id="1162668.LFE_1377"/>
<dbReference type="SUPFAM" id="SSF53448">
    <property type="entry name" value="Nucleotide-diphospho-sugar transferases"/>
    <property type="match status" value="1"/>
</dbReference>
<dbReference type="Proteomes" id="UP000007382">
    <property type="component" value="Chromosome"/>
</dbReference>
<keyword evidence="2" id="KW-0808">Transferase</keyword>
<keyword evidence="3" id="KW-1185">Reference proteome</keyword>
<evidence type="ECO:0000313" key="2">
    <source>
        <dbReference type="EMBL" id="BAM07060.1"/>
    </source>
</evidence>